<dbReference type="AlphaFoldDB" id="A0A2G5CMU5"/>
<name>A0A2G5CMU5_AQUCA</name>
<dbReference type="CDD" id="cd14066">
    <property type="entry name" value="STKc_IRAK"/>
    <property type="match status" value="1"/>
</dbReference>
<dbReference type="FunFam" id="3.30.200.20:FF:000178">
    <property type="entry name" value="serine/threonine-protein kinase PBS1-like"/>
    <property type="match status" value="1"/>
</dbReference>
<evidence type="ECO:0000256" key="5">
    <source>
        <dbReference type="ARBA" id="ARBA00022729"/>
    </source>
</evidence>
<keyword evidence="11" id="KW-0325">Glycoprotein</keyword>
<feature type="transmembrane region" description="Helical" evidence="14">
    <location>
        <begin position="286"/>
        <end position="308"/>
    </location>
</feature>
<dbReference type="GO" id="GO:0016020">
    <property type="term" value="C:membrane"/>
    <property type="evidence" value="ECO:0007669"/>
    <property type="project" value="UniProtKB-SubCell"/>
</dbReference>
<evidence type="ECO:0000256" key="3">
    <source>
        <dbReference type="ARBA" id="ARBA00022679"/>
    </source>
</evidence>
<keyword evidence="10 14" id="KW-0472">Membrane</keyword>
<comment type="subcellular location">
    <subcellularLocation>
        <location evidence="1">Membrane</location>
        <topology evidence="1">Single-pass type I membrane protein</topology>
    </subcellularLocation>
</comment>
<keyword evidence="7" id="KW-0418">Kinase</keyword>
<keyword evidence="2" id="KW-0723">Serine/threonine-protein kinase</keyword>
<dbReference type="InterPro" id="IPR045874">
    <property type="entry name" value="LRK10/LRL21-25-like"/>
</dbReference>
<protein>
    <recommendedName>
        <fullName evidence="15">Protein kinase domain-containing protein</fullName>
    </recommendedName>
</protein>
<dbReference type="FunFam" id="1.10.510.10:FF:000590">
    <property type="entry name" value="PR5-like receptor kinase"/>
    <property type="match status" value="1"/>
</dbReference>
<accession>A0A2G5CMU5</accession>
<dbReference type="Gene3D" id="1.10.510.10">
    <property type="entry name" value="Transferase(Phosphotransferase) domain 1"/>
    <property type="match status" value="1"/>
</dbReference>
<organism evidence="16 17">
    <name type="scientific">Aquilegia coerulea</name>
    <name type="common">Rocky mountain columbine</name>
    <dbReference type="NCBI Taxonomy" id="218851"/>
    <lineage>
        <taxon>Eukaryota</taxon>
        <taxon>Viridiplantae</taxon>
        <taxon>Streptophyta</taxon>
        <taxon>Embryophyta</taxon>
        <taxon>Tracheophyta</taxon>
        <taxon>Spermatophyta</taxon>
        <taxon>Magnoliopsida</taxon>
        <taxon>Ranunculales</taxon>
        <taxon>Ranunculaceae</taxon>
        <taxon>Thalictroideae</taxon>
        <taxon>Aquilegia</taxon>
    </lineage>
</organism>
<dbReference type="InParanoid" id="A0A2G5CMU5"/>
<dbReference type="GO" id="GO:0005524">
    <property type="term" value="F:ATP binding"/>
    <property type="evidence" value="ECO:0007669"/>
    <property type="project" value="UniProtKB-UniRule"/>
</dbReference>
<dbReference type="InterPro" id="IPR011009">
    <property type="entry name" value="Kinase-like_dom_sf"/>
</dbReference>
<dbReference type="STRING" id="218851.A0A2G5CMU5"/>
<evidence type="ECO:0000256" key="14">
    <source>
        <dbReference type="SAM" id="Phobius"/>
    </source>
</evidence>
<dbReference type="PANTHER" id="PTHR27009">
    <property type="entry name" value="RUST RESISTANCE KINASE LR10-RELATED"/>
    <property type="match status" value="1"/>
</dbReference>
<feature type="transmembrane region" description="Helical" evidence="14">
    <location>
        <begin position="6"/>
        <end position="23"/>
    </location>
</feature>
<keyword evidence="17" id="KW-1185">Reference proteome</keyword>
<evidence type="ECO:0000313" key="16">
    <source>
        <dbReference type="EMBL" id="PIA32614.1"/>
    </source>
</evidence>
<dbReference type="SMART" id="SM00220">
    <property type="entry name" value="S_TKc"/>
    <property type="match status" value="1"/>
</dbReference>
<dbReference type="Proteomes" id="UP000230069">
    <property type="component" value="Unassembled WGS sequence"/>
</dbReference>
<gene>
    <name evidence="16" type="ORF">AQUCO_04400065v1</name>
</gene>
<keyword evidence="5" id="KW-0732">Signal</keyword>
<dbReference type="PROSITE" id="PS50011">
    <property type="entry name" value="PROTEIN_KINASE_DOM"/>
    <property type="match status" value="1"/>
</dbReference>
<dbReference type="PROSITE" id="PS00108">
    <property type="entry name" value="PROTEIN_KINASE_ST"/>
    <property type="match status" value="1"/>
</dbReference>
<dbReference type="InterPro" id="IPR017441">
    <property type="entry name" value="Protein_kinase_ATP_BS"/>
</dbReference>
<evidence type="ECO:0000313" key="17">
    <source>
        <dbReference type="Proteomes" id="UP000230069"/>
    </source>
</evidence>
<dbReference type="InterPro" id="IPR008271">
    <property type="entry name" value="Ser/Thr_kinase_AS"/>
</dbReference>
<evidence type="ECO:0000256" key="6">
    <source>
        <dbReference type="ARBA" id="ARBA00022741"/>
    </source>
</evidence>
<evidence type="ECO:0000256" key="4">
    <source>
        <dbReference type="ARBA" id="ARBA00022692"/>
    </source>
</evidence>
<feature type="binding site" evidence="12">
    <location>
        <position position="386"/>
    </location>
    <ligand>
        <name>ATP</name>
        <dbReference type="ChEBI" id="CHEBI:30616"/>
    </ligand>
</feature>
<dbReference type="PROSITE" id="PS00107">
    <property type="entry name" value="PROTEIN_KINASE_ATP"/>
    <property type="match status" value="1"/>
</dbReference>
<dbReference type="Gene3D" id="3.30.200.20">
    <property type="entry name" value="Phosphorylase Kinase, domain 1"/>
    <property type="match status" value="1"/>
</dbReference>
<evidence type="ECO:0000256" key="12">
    <source>
        <dbReference type="PROSITE-ProRule" id="PRU10141"/>
    </source>
</evidence>
<evidence type="ECO:0000256" key="1">
    <source>
        <dbReference type="ARBA" id="ARBA00004479"/>
    </source>
</evidence>
<keyword evidence="8 12" id="KW-0067">ATP-binding</keyword>
<evidence type="ECO:0000256" key="9">
    <source>
        <dbReference type="ARBA" id="ARBA00022989"/>
    </source>
</evidence>
<dbReference type="EMBL" id="KZ305061">
    <property type="protein sequence ID" value="PIA32614.1"/>
    <property type="molecule type" value="Genomic_DNA"/>
</dbReference>
<keyword evidence="4 14" id="KW-0812">Transmembrane</keyword>
<evidence type="ECO:0000256" key="7">
    <source>
        <dbReference type="ARBA" id="ARBA00022777"/>
    </source>
</evidence>
<evidence type="ECO:0000256" key="8">
    <source>
        <dbReference type="ARBA" id="ARBA00022840"/>
    </source>
</evidence>
<evidence type="ECO:0000256" key="2">
    <source>
        <dbReference type="ARBA" id="ARBA00022527"/>
    </source>
</evidence>
<keyword evidence="3" id="KW-0808">Transferase</keyword>
<dbReference type="SUPFAM" id="SSF56112">
    <property type="entry name" value="Protein kinase-like (PK-like)"/>
    <property type="match status" value="1"/>
</dbReference>
<feature type="domain" description="Protein kinase" evidence="15">
    <location>
        <begin position="357"/>
        <end position="642"/>
    </location>
</feature>
<reference evidence="16 17" key="1">
    <citation type="submission" date="2017-09" db="EMBL/GenBank/DDBJ databases">
        <title>WGS assembly of Aquilegia coerulea Goldsmith.</title>
        <authorList>
            <person name="Hodges S."/>
            <person name="Kramer E."/>
            <person name="Nordborg M."/>
            <person name="Tomkins J."/>
            <person name="Borevitz J."/>
            <person name="Derieg N."/>
            <person name="Yan J."/>
            <person name="Mihaltcheva S."/>
            <person name="Hayes R.D."/>
            <person name="Rokhsar D."/>
        </authorList>
    </citation>
    <scope>NUCLEOTIDE SEQUENCE [LARGE SCALE GENOMIC DNA]</scope>
    <source>
        <strain evidence="17">cv. Goldsmith</strain>
    </source>
</reference>
<evidence type="ECO:0000256" key="11">
    <source>
        <dbReference type="ARBA" id="ARBA00023180"/>
    </source>
</evidence>
<proteinExistence type="predicted"/>
<dbReference type="OrthoDB" id="547665at2759"/>
<feature type="region of interest" description="Disordered" evidence="13">
    <location>
        <begin position="638"/>
        <end position="658"/>
    </location>
</feature>
<dbReference type="InterPro" id="IPR000719">
    <property type="entry name" value="Prot_kinase_dom"/>
</dbReference>
<dbReference type="GO" id="GO:0004674">
    <property type="term" value="F:protein serine/threonine kinase activity"/>
    <property type="evidence" value="ECO:0007669"/>
    <property type="project" value="UniProtKB-KW"/>
</dbReference>
<keyword evidence="9 14" id="KW-1133">Transmembrane helix</keyword>
<dbReference type="Pfam" id="PF00069">
    <property type="entry name" value="Pkinase"/>
    <property type="match status" value="1"/>
</dbReference>
<sequence>MIFQLFQLISYLVVIFHSLLVVTSRSSDPACYMVTHQCPAEDFLIRYPFYGGLNDSMSEIHGYFIHGYYDYSYNRKEGNRNSIRCGYQGFEIKCRKDDGKAVMNISNHLYRVLNIHYYDDYNYLTHSYDIIQPTVEVVDVDVDGQECPHPRHNLSFESAPSFVYHDSYFWTLFYNCSSPPKYIDGNQSAIKCLDNNYNPPRSSYAVPGQSVNHNNCKEIVFAQSASNDNYSETAKLGFNLSWSPPSICTKCERNNGYCYYDDIKGYQCAPEFNDIFKKIERMPTRLKWGISVPSGVTGIFLILLYFYWKTFCSFYYSIIHRLKKKNKIPINVEALLGSYGGHALQRYKYLDIKMMTYSFKDKLGQGGYGSVFKGTCGDDGRVVAVKVLNESKGNGEEFINEVVTIGRTNHVNVVSLLGYCNEGKKRALVYEFMPNGSLEKFIYNTGSSHQLGWKKLYHIAVGIARGLEYLHCRCNTRILHFDIKPHNILLDHDFSPKISDFGLAKLCPTRESVVSMIGTRGTWGYTAPEIGCRNLGGVSHKSDVYSYGMMVLEMIGGRKNLDVNVENSSGIYFPHWIYNQLTQDGKAEGHKVIEIEDSKEIFKDETAKMMIVVALWCIQTHPANRPSMTKVVEMLEGSNEELQMPPNPSLDPASTSSS</sequence>
<evidence type="ECO:0000256" key="13">
    <source>
        <dbReference type="SAM" id="MobiDB-lite"/>
    </source>
</evidence>
<evidence type="ECO:0000259" key="15">
    <source>
        <dbReference type="PROSITE" id="PS50011"/>
    </source>
</evidence>
<evidence type="ECO:0000256" key="10">
    <source>
        <dbReference type="ARBA" id="ARBA00023136"/>
    </source>
</evidence>
<keyword evidence="6 12" id="KW-0547">Nucleotide-binding</keyword>